<comment type="subcellular location">
    <subcellularLocation>
        <location evidence="4">Cytoplasm</location>
    </subcellularLocation>
</comment>
<protein>
    <recommendedName>
        <fullName evidence="4">Aspartate/glutamate leucyltransferase</fullName>
        <ecNumber evidence="4">2.3.2.29</ecNumber>
    </recommendedName>
</protein>
<evidence type="ECO:0000256" key="3">
    <source>
        <dbReference type="ARBA" id="ARBA00023315"/>
    </source>
</evidence>
<feature type="domain" description="N-end rule aminoacyl transferase C-terminal" evidence="6">
    <location>
        <begin position="100"/>
        <end position="218"/>
    </location>
</feature>
<evidence type="ECO:0000256" key="2">
    <source>
        <dbReference type="ARBA" id="ARBA00022679"/>
    </source>
</evidence>
<dbReference type="Pfam" id="PF04377">
    <property type="entry name" value="ATE_C"/>
    <property type="match status" value="1"/>
</dbReference>
<name>A0A858QCF8_9GAMM</name>
<dbReference type="PANTHER" id="PTHR21367">
    <property type="entry name" value="ARGININE-TRNA-PROTEIN TRANSFERASE 1"/>
    <property type="match status" value="1"/>
</dbReference>
<organism evidence="7 8">
    <name type="scientific">Methylococcus geothermalis</name>
    <dbReference type="NCBI Taxonomy" id="2681310"/>
    <lineage>
        <taxon>Bacteria</taxon>
        <taxon>Pseudomonadati</taxon>
        <taxon>Pseudomonadota</taxon>
        <taxon>Gammaproteobacteria</taxon>
        <taxon>Methylococcales</taxon>
        <taxon>Methylococcaceae</taxon>
        <taxon>Methylococcus</taxon>
    </lineage>
</organism>
<evidence type="ECO:0000313" key="7">
    <source>
        <dbReference type="EMBL" id="QJD31396.1"/>
    </source>
</evidence>
<evidence type="ECO:0000259" key="6">
    <source>
        <dbReference type="Pfam" id="PF04377"/>
    </source>
</evidence>
<gene>
    <name evidence="4" type="primary">bpt</name>
    <name evidence="7" type="ORF">GNH96_09720</name>
</gene>
<reference evidence="8" key="1">
    <citation type="submission" date="2019-12" db="EMBL/GenBank/DDBJ databases">
        <authorList>
            <person name="Awala S.I."/>
            <person name="Rhee S.K."/>
        </authorList>
    </citation>
    <scope>NUCLEOTIDE SEQUENCE [LARGE SCALE GENOMIC DNA]</scope>
    <source>
        <strain evidence="8">IM1</strain>
    </source>
</reference>
<keyword evidence="3 4" id="KW-0012">Acyltransferase</keyword>
<sequence length="234" mass="26766">MAIGMGPIHACSYLPGREARFGYVSPDQPLSPDIYGALMEQGFRRSGNLVYRPYCRGCSACLPVRLLVKDFHLTRGQRRVLKRNADVEIQASTARFDERQFQLYTRYLAVRHPTDTPVSRDEYWSFLGSSWAETRFVEFRTDAELLGVAVVDYVPGAMSAVYTFFDPGASARSPGSLAILWQISEARRLGLNWLYLGYWIGGCRKMNYKAKFRPLEALLGNRWRRFEMDEPALP</sequence>
<dbReference type="PANTHER" id="PTHR21367:SF1">
    <property type="entry name" value="ARGINYL-TRNA--PROTEIN TRANSFERASE 1"/>
    <property type="match status" value="1"/>
</dbReference>
<dbReference type="GO" id="GO:0008914">
    <property type="term" value="F:leucyl-tRNA--protein transferase activity"/>
    <property type="evidence" value="ECO:0007669"/>
    <property type="project" value="UniProtKB-UniRule"/>
</dbReference>
<keyword evidence="2 4" id="KW-0808">Transferase</keyword>
<dbReference type="PIRSF" id="PIRSF037208">
    <property type="entry name" value="ATE_pro_prd"/>
    <property type="match status" value="1"/>
</dbReference>
<dbReference type="InterPro" id="IPR030700">
    <property type="entry name" value="N-end_Aminoacyl_Trfase"/>
</dbReference>
<dbReference type="GO" id="GO:0005737">
    <property type="term" value="C:cytoplasm"/>
    <property type="evidence" value="ECO:0007669"/>
    <property type="project" value="UniProtKB-SubCell"/>
</dbReference>
<dbReference type="NCBIfam" id="NF002346">
    <property type="entry name" value="PRK01305.2-3"/>
    <property type="match status" value="1"/>
</dbReference>
<dbReference type="InterPro" id="IPR007472">
    <property type="entry name" value="N-end_Aminoacyl_Trfase_C"/>
</dbReference>
<dbReference type="GO" id="GO:0071596">
    <property type="term" value="P:ubiquitin-dependent protein catabolic process via the N-end rule pathway"/>
    <property type="evidence" value="ECO:0007669"/>
    <property type="project" value="InterPro"/>
</dbReference>
<dbReference type="NCBIfam" id="NF002342">
    <property type="entry name" value="PRK01305.1-3"/>
    <property type="match status" value="1"/>
</dbReference>
<keyword evidence="1 4" id="KW-0963">Cytoplasm</keyword>
<dbReference type="EMBL" id="CP046565">
    <property type="protein sequence ID" value="QJD31396.1"/>
    <property type="molecule type" value="Genomic_DNA"/>
</dbReference>
<comment type="similarity">
    <text evidence="4">Belongs to the R-transferase family. Bpt subfamily.</text>
</comment>
<dbReference type="AlphaFoldDB" id="A0A858QCF8"/>
<evidence type="ECO:0000256" key="1">
    <source>
        <dbReference type="ARBA" id="ARBA00022490"/>
    </source>
</evidence>
<comment type="function">
    <text evidence="4">Functions in the N-end rule pathway of protein degradation where it conjugates Leu from its aminoacyl-tRNA to the N-termini of proteins containing an N-terminal aspartate or glutamate.</text>
</comment>
<accession>A0A858QCF8</accession>
<evidence type="ECO:0000313" key="8">
    <source>
        <dbReference type="Proteomes" id="UP000503004"/>
    </source>
</evidence>
<evidence type="ECO:0000259" key="5">
    <source>
        <dbReference type="Pfam" id="PF04376"/>
    </source>
</evidence>
<keyword evidence="8" id="KW-1185">Reference proteome</keyword>
<dbReference type="KEGG" id="metu:GNH96_09720"/>
<dbReference type="EC" id="2.3.2.29" evidence="4"/>
<proteinExistence type="inferred from homology"/>
<comment type="catalytic activity">
    <reaction evidence="4">
        <text>N-terminal L-glutamyl-[protein] + L-leucyl-tRNA(Leu) = N-terminal L-leucyl-L-glutamyl-[protein] + tRNA(Leu) + H(+)</text>
        <dbReference type="Rhea" id="RHEA:50412"/>
        <dbReference type="Rhea" id="RHEA-COMP:9613"/>
        <dbReference type="Rhea" id="RHEA-COMP:9622"/>
        <dbReference type="Rhea" id="RHEA-COMP:12664"/>
        <dbReference type="Rhea" id="RHEA-COMP:12668"/>
        <dbReference type="ChEBI" id="CHEBI:15378"/>
        <dbReference type="ChEBI" id="CHEBI:64721"/>
        <dbReference type="ChEBI" id="CHEBI:78442"/>
        <dbReference type="ChEBI" id="CHEBI:78494"/>
        <dbReference type="ChEBI" id="CHEBI:133041"/>
        <dbReference type="EC" id="2.3.2.29"/>
    </reaction>
</comment>
<comment type="catalytic activity">
    <reaction evidence="4">
        <text>N-terminal L-aspartyl-[protein] + L-leucyl-tRNA(Leu) = N-terminal L-leucyl-L-aspartyl-[protein] + tRNA(Leu) + H(+)</text>
        <dbReference type="Rhea" id="RHEA:50420"/>
        <dbReference type="Rhea" id="RHEA-COMP:9613"/>
        <dbReference type="Rhea" id="RHEA-COMP:9622"/>
        <dbReference type="Rhea" id="RHEA-COMP:12669"/>
        <dbReference type="Rhea" id="RHEA-COMP:12674"/>
        <dbReference type="ChEBI" id="CHEBI:15378"/>
        <dbReference type="ChEBI" id="CHEBI:64720"/>
        <dbReference type="ChEBI" id="CHEBI:78442"/>
        <dbReference type="ChEBI" id="CHEBI:78494"/>
        <dbReference type="ChEBI" id="CHEBI:133042"/>
        <dbReference type="EC" id="2.3.2.29"/>
    </reaction>
</comment>
<dbReference type="Pfam" id="PF04376">
    <property type="entry name" value="ATE_N"/>
    <property type="match status" value="1"/>
</dbReference>
<dbReference type="HAMAP" id="MF_00689">
    <property type="entry name" value="Bpt"/>
    <property type="match status" value="1"/>
</dbReference>
<dbReference type="NCBIfam" id="NF002341">
    <property type="entry name" value="PRK01305.1-1"/>
    <property type="match status" value="1"/>
</dbReference>
<dbReference type="GO" id="GO:0004057">
    <property type="term" value="F:arginyl-tRNA--protein transferase activity"/>
    <property type="evidence" value="ECO:0007669"/>
    <property type="project" value="InterPro"/>
</dbReference>
<dbReference type="InterPro" id="IPR016181">
    <property type="entry name" value="Acyl_CoA_acyltransferase"/>
</dbReference>
<dbReference type="InterPro" id="IPR007471">
    <property type="entry name" value="N-end_Aminoacyl_Trfase_N"/>
</dbReference>
<dbReference type="Proteomes" id="UP000503004">
    <property type="component" value="Chromosome"/>
</dbReference>
<evidence type="ECO:0000256" key="4">
    <source>
        <dbReference type="HAMAP-Rule" id="MF_00689"/>
    </source>
</evidence>
<dbReference type="InterPro" id="IPR017138">
    <property type="entry name" value="Asp_Glu_LeuTrfase"/>
</dbReference>
<dbReference type="SUPFAM" id="SSF55729">
    <property type="entry name" value="Acyl-CoA N-acyltransferases (Nat)"/>
    <property type="match status" value="1"/>
</dbReference>
<feature type="domain" description="N-end aminoacyl transferase N-terminal" evidence="5">
    <location>
        <begin position="9"/>
        <end position="79"/>
    </location>
</feature>